<dbReference type="SMART" id="SM00382">
    <property type="entry name" value="AAA"/>
    <property type="match status" value="1"/>
</dbReference>
<feature type="domain" description="AAA+ ATPase" evidence="3">
    <location>
        <begin position="947"/>
        <end position="1088"/>
    </location>
</feature>
<name>A0A0L0SIK1_ALLM3</name>
<organism evidence="4 5">
    <name type="scientific">Allomyces macrogynus (strain ATCC 38327)</name>
    <name type="common">Allomyces javanicus var. macrogynus</name>
    <dbReference type="NCBI Taxonomy" id="578462"/>
    <lineage>
        <taxon>Eukaryota</taxon>
        <taxon>Fungi</taxon>
        <taxon>Fungi incertae sedis</taxon>
        <taxon>Blastocladiomycota</taxon>
        <taxon>Blastocladiomycetes</taxon>
        <taxon>Blastocladiales</taxon>
        <taxon>Blastocladiaceae</taxon>
        <taxon>Allomyces</taxon>
    </lineage>
</organism>
<gene>
    <name evidence="4" type="ORF">AMAG_07563</name>
</gene>
<dbReference type="Proteomes" id="UP000054350">
    <property type="component" value="Unassembled WGS sequence"/>
</dbReference>
<dbReference type="VEuPathDB" id="FungiDB:AMAG_07563"/>
<dbReference type="EMBL" id="GG745340">
    <property type="protein sequence ID" value="KNE62333.1"/>
    <property type="molecule type" value="Genomic_DNA"/>
</dbReference>
<keyword evidence="1" id="KW-0547">Nucleotide-binding</keyword>
<dbReference type="PANTHER" id="PTHR20953:SF3">
    <property type="entry name" value="P-LOOP CONTAINING NUCLEOSIDE TRIPHOSPHATE HYDROLASES SUPERFAMILY PROTEIN"/>
    <property type="match status" value="1"/>
</dbReference>
<dbReference type="PANTHER" id="PTHR20953">
    <property type="entry name" value="KINASE-RELATED"/>
    <property type="match status" value="1"/>
</dbReference>
<evidence type="ECO:0000256" key="1">
    <source>
        <dbReference type="ARBA" id="ARBA00022741"/>
    </source>
</evidence>
<accession>A0A0L0SIK1</accession>
<dbReference type="InterPro" id="IPR027417">
    <property type="entry name" value="P-loop_NTPase"/>
</dbReference>
<evidence type="ECO:0000259" key="3">
    <source>
        <dbReference type="SMART" id="SM00382"/>
    </source>
</evidence>
<reference evidence="5" key="2">
    <citation type="submission" date="2009-11" db="EMBL/GenBank/DDBJ databases">
        <title>The Genome Sequence of Allomyces macrogynus strain ATCC 38327.</title>
        <authorList>
            <consortium name="The Broad Institute Genome Sequencing Platform"/>
            <person name="Russ C."/>
            <person name="Cuomo C."/>
            <person name="Shea T."/>
            <person name="Young S.K."/>
            <person name="Zeng Q."/>
            <person name="Koehrsen M."/>
            <person name="Haas B."/>
            <person name="Borodovsky M."/>
            <person name="Guigo R."/>
            <person name="Alvarado L."/>
            <person name="Berlin A."/>
            <person name="Borenstein D."/>
            <person name="Chen Z."/>
            <person name="Engels R."/>
            <person name="Freedman E."/>
            <person name="Gellesch M."/>
            <person name="Goldberg J."/>
            <person name="Griggs A."/>
            <person name="Gujja S."/>
            <person name="Heiman D."/>
            <person name="Hepburn T."/>
            <person name="Howarth C."/>
            <person name="Jen D."/>
            <person name="Larson L."/>
            <person name="Lewis B."/>
            <person name="Mehta T."/>
            <person name="Park D."/>
            <person name="Pearson M."/>
            <person name="Roberts A."/>
            <person name="Saif S."/>
            <person name="Shenoy N."/>
            <person name="Sisk P."/>
            <person name="Stolte C."/>
            <person name="Sykes S."/>
            <person name="Walk T."/>
            <person name="White J."/>
            <person name="Yandava C."/>
            <person name="Burger G."/>
            <person name="Gray M.W."/>
            <person name="Holland P.W.H."/>
            <person name="King N."/>
            <person name="Lang F.B.F."/>
            <person name="Roger A.J."/>
            <person name="Ruiz-Trillo I."/>
            <person name="Lander E."/>
            <person name="Nusbaum C."/>
        </authorList>
    </citation>
    <scope>NUCLEOTIDE SEQUENCE [LARGE SCALE GENOMIC DNA]</scope>
    <source>
        <strain evidence="5">ATCC 38327</strain>
    </source>
</reference>
<evidence type="ECO:0000313" key="5">
    <source>
        <dbReference type="Proteomes" id="UP000054350"/>
    </source>
</evidence>
<dbReference type="Pfam" id="PF19568">
    <property type="entry name" value="Spore_III_AA"/>
    <property type="match status" value="1"/>
</dbReference>
<keyword evidence="2" id="KW-0067">ATP-binding</keyword>
<dbReference type="OrthoDB" id="26838at2759"/>
<dbReference type="GO" id="GO:0005524">
    <property type="term" value="F:ATP binding"/>
    <property type="evidence" value="ECO:0007669"/>
    <property type="project" value="UniProtKB-KW"/>
</dbReference>
<reference evidence="4 5" key="1">
    <citation type="submission" date="2009-11" db="EMBL/GenBank/DDBJ databases">
        <title>Annotation of Allomyces macrogynus ATCC 38327.</title>
        <authorList>
            <consortium name="The Broad Institute Genome Sequencing Platform"/>
            <person name="Russ C."/>
            <person name="Cuomo C."/>
            <person name="Burger G."/>
            <person name="Gray M.W."/>
            <person name="Holland P.W.H."/>
            <person name="King N."/>
            <person name="Lang F.B.F."/>
            <person name="Roger A.J."/>
            <person name="Ruiz-Trillo I."/>
            <person name="Young S.K."/>
            <person name="Zeng Q."/>
            <person name="Gargeya S."/>
            <person name="Fitzgerald M."/>
            <person name="Haas B."/>
            <person name="Abouelleil A."/>
            <person name="Alvarado L."/>
            <person name="Arachchi H.M."/>
            <person name="Berlin A."/>
            <person name="Chapman S.B."/>
            <person name="Gearin G."/>
            <person name="Goldberg J."/>
            <person name="Griggs A."/>
            <person name="Gujja S."/>
            <person name="Hansen M."/>
            <person name="Heiman D."/>
            <person name="Howarth C."/>
            <person name="Larimer J."/>
            <person name="Lui A."/>
            <person name="MacDonald P.J.P."/>
            <person name="McCowen C."/>
            <person name="Montmayeur A."/>
            <person name="Murphy C."/>
            <person name="Neiman D."/>
            <person name="Pearson M."/>
            <person name="Priest M."/>
            <person name="Roberts A."/>
            <person name="Saif S."/>
            <person name="Shea T."/>
            <person name="Sisk P."/>
            <person name="Stolte C."/>
            <person name="Sykes S."/>
            <person name="Wortman J."/>
            <person name="Nusbaum C."/>
            <person name="Birren B."/>
        </authorList>
    </citation>
    <scope>NUCLEOTIDE SEQUENCE [LARGE SCALE GENOMIC DNA]</scope>
    <source>
        <strain evidence="4 5">ATCC 38327</strain>
    </source>
</reference>
<dbReference type="InterPro" id="IPR045735">
    <property type="entry name" value="Spore_III_AA_AAA+_ATPase"/>
</dbReference>
<dbReference type="InterPro" id="IPR003593">
    <property type="entry name" value="AAA+_ATPase"/>
</dbReference>
<proteinExistence type="predicted"/>
<dbReference type="AlphaFoldDB" id="A0A0L0SIK1"/>
<dbReference type="Gene3D" id="3.40.50.300">
    <property type="entry name" value="P-loop containing nucleotide triphosphate hydrolases"/>
    <property type="match status" value="1"/>
</dbReference>
<dbReference type="STRING" id="578462.A0A0L0SIK1"/>
<dbReference type="CDD" id="cd00009">
    <property type="entry name" value="AAA"/>
    <property type="match status" value="1"/>
</dbReference>
<evidence type="ECO:0000313" key="4">
    <source>
        <dbReference type="EMBL" id="KNE62333.1"/>
    </source>
</evidence>
<dbReference type="SUPFAM" id="SSF52540">
    <property type="entry name" value="P-loop containing nucleoside triphosphate hydrolases"/>
    <property type="match status" value="1"/>
</dbReference>
<evidence type="ECO:0000256" key="2">
    <source>
        <dbReference type="ARBA" id="ARBA00022840"/>
    </source>
</evidence>
<dbReference type="eggNOG" id="ENOG502QQ4X">
    <property type="taxonomic scope" value="Eukaryota"/>
</dbReference>
<sequence length="1162" mass="126724">MSFPVPSDPLLPEASAAPAYNACLTAACDILATQPMELASIDALATKLDADYASVLTALGGVRQLAIEFPDHVAYNVISDVLVLIAHPSDLTPLDDCMIDARRYALRLLFAYNQNETGTSTAEIAAAVFARHAETIRGIGGPETLARAYPDLLELRPDGTMELIDVPPNVVAPMSLNDLATLPMSDASLAKLTLDPVEGLSTKLPMRDASFDESLSPIQDFGGADTAALPAHALDPATIDCADPDSSSILPASERDPGLPYFGTCLRATCAFLQQRPNGEAPLTDLAPIAFQFPKVVAELTTLLELAIEFPSHVRFVAQTHALRLLSVDFSTLPSDLAIQQRRHALRLILAHNGNRLGRVQSSVVARVLAQHKDKTGGILDVGVLNSVYRPFLRLDARGDLRIFALPSRLFDSCLQDADSADTTVKQASHCAQMAHPSLVKPEFIMQPAGQRTVTMWKNAATSASKRYWSSPIPDKWRTSTSTSVSSVYLVSTVSDAQAISAALLERQVHRFALGIEGRFAAGSFVTVDVILLSFQSPHDSSRQVVLVWDLARTDIGEHDGMIVAIKQLFEDSKTMFVVHGGGAVLEALSRLLDLQLPLQRTLDTQSLFTDWLEWYAVVRAENWRSNDPCSPLSRFDPTYLYDLMAVLEECDKEYRQWSMYSGNAQRKNDFGSMLIGRSGRTNLLIPRSFWDLHAKQETMLAFAAFLVERLVPLADHLLGLTDHMIARHESAEGRSGLSPGSTFDPISCEPSAPVGKLWKTIAPLPKGRLVQARFVSGVQNHVWRPEAVANMPIYPLPDEGAMELFAKPDPIDAAEHNQLAMDRLLAIFPKHLPAALEAIPRALDSVHQILLDLDQHPQLFMIDAADNVRRHVLKECRLVTRADLSLICDSLTFTTTDCAGLDGSLHRISRIVNKNGLVIGLTIRMGRLFPPNKSVGRLLLDLIYKAGQSILITGAPGSGRTSVLRDLAARLAARGHQVLVIDTYNEIGGDGDVPHPALGKCRRIQVADRAAQHAQIVNGVRNHQPDIIVIDEIATHDDVAALQLIAPCVRAVIAATSGSFPSAFLSLVLHRLIGHVFDAAVTLLPGHSSVTVRHGLLDTVMDIENPKHESICGAWITNPPVWRIEHRWLPGARNVPLTKGGTGEMAGEDTFWVKAEPFVVR</sequence>
<keyword evidence="5" id="KW-1185">Reference proteome</keyword>
<protein>
    <recommendedName>
        <fullName evidence="3">AAA+ ATPase domain-containing protein</fullName>
    </recommendedName>
</protein>